<reference evidence="1 2" key="1">
    <citation type="journal article" date="2014" name="PLoS Genet.">
        <title>Hidden diversity in honey bee gut symbionts detected by single-cell genomics.</title>
        <authorList>
            <person name="Engel P."/>
            <person name="Stepanauskas R."/>
            <person name="Moran N."/>
        </authorList>
    </citation>
    <scope>NUCLEOTIDE SEQUENCE [LARGE SCALE GENOMIC DNA]</scope>
    <source>
        <strain evidence="1 2">SCGC AB-598-J21</strain>
    </source>
</reference>
<dbReference type="InterPro" id="IPR010263">
    <property type="entry name" value="T6SS_TssK"/>
</dbReference>
<dbReference type="PANTHER" id="PTHR35566:SF1">
    <property type="entry name" value="TYPE VI SECRETION SYSTEM BASEPLATE COMPONENT TSSK1"/>
    <property type="match status" value="1"/>
</dbReference>
<sequence>MKIINPIWYEGTLLLPQIFQQQELLQQANAFSIMQCTRIMPWGVMRIEIDTNSLTLKKLKLSDCAVSFQDGTWFDSQQMQFLPPARDLSQLPDDILETTVYLTLPELNTVGSNLLENSSNAPLRFSKQFVSVTDLYGSQQTEIAEKRLNFSLKFSHENRQNFLAIPILRLIKNQNNIWQLDAQYIPPVFFIGSNIFLMEMLSRQIQILLNKSQRLGSLRKERNQQSADFLVSDISLFWLLNILNQSIPEMVLLHTHKNIAPENYYTLLARLVGSLLSFSIESSIKDIPQYDPFNLGTTFIRLNEMLIELLDTVIPTVLVLVDLEKVGNTRWIGHLLDARLDENTDYYISVRASVPLYELQERFPKLCKIGSPDDVERILPSASNGIPLRMMQRLPSALPMRSEATYFALDKSHPGFKAMIAARSCCIYSPNSFDGLNIELYAVPNEE</sequence>
<dbReference type="Pfam" id="PF05936">
    <property type="entry name" value="T6SS_VasE"/>
    <property type="match status" value="1"/>
</dbReference>
<gene>
    <name evidence="1" type="ORF">SASC598J21_008540</name>
</gene>
<dbReference type="Proteomes" id="UP000027644">
    <property type="component" value="Unassembled WGS sequence"/>
</dbReference>
<dbReference type="AlphaFoldDB" id="A0A074V8A1"/>
<name>A0A074V8A1_9NEIS</name>
<proteinExistence type="predicted"/>
<evidence type="ECO:0008006" key="3">
    <source>
        <dbReference type="Google" id="ProtNLM"/>
    </source>
</evidence>
<organism evidence="1 2">
    <name type="scientific">Snodgrassella alvi SCGC AB-598-J21</name>
    <dbReference type="NCBI Taxonomy" id="1385367"/>
    <lineage>
        <taxon>Bacteria</taxon>
        <taxon>Pseudomonadati</taxon>
        <taxon>Pseudomonadota</taxon>
        <taxon>Betaproteobacteria</taxon>
        <taxon>Neisseriales</taxon>
        <taxon>Neisseriaceae</taxon>
        <taxon>Snodgrassella</taxon>
    </lineage>
</organism>
<evidence type="ECO:0000313" key="1">
    <source>
        <dbReference type="EMBL" id="KEQ01376.1"/>
    </source>
</evidence>
<accession>A0A074V8A1</accession>
<protein>
    <recommendedName>
        <fullName evidence="3">Type VI secretion protein, VC_A0114 family</fullName>
    </recommendedName>
</protein>
<dbReference type="EMBL" id="AVQL01000423">
    <property type="protein sequence ID" value="KEQ01376.1"/>
    <property type="molecule type" value="Genomic_DNA"/>
</dbReference>
<dbReference type="NCBIfam" id="TIGR03353">
    <property type="entry name" value="VI_chp_4"/>
    <property type="match status" value="1"/>
</dbReference>
<evidence type="ECO:0000313" key="2">
    <source>
        <dbReference type="Proteomes" id="UP000027644"/>
    </source>
</evidence>
<dbReference type="PANTHER" id="PTHR35566">
    <property type="entry name" value="BLR3599 PROTEIN"/>
    <property type="match status" value="1"/>
</dbReference>
<comment type="caution">
    <text evidence="1">The sequence shown here is derived from an EMBL/GenBank/DDBJ whole genome shotgun (WGS) entry which is preliminary data.</text>
</comment>